<dbReference type="EMBL" id="KQ976881">
    <property type="protein sequence ID" value="KYN07609.1"/>
    <property type="molecule type" value="Genomic_DNA"/>
</dbReference>
<accession>A0A195D5A9</accession>
<sequence>MTMHDPRNVVRGLGCMVRGIEWARYSDSLKRSYRHERDKCPRQSEPEGGGRKRVAEFEPRGGPKVTNLCGQYDERSECERRVVPESGPYAITRPDFAPRIKKRTEEERLPEADSCRKEKQAAVKSGRIPEERVGKKRAPRRARASRRRKREEGDDTRKGRKKRQSANLHANDEAVLIIRRVSVGRDTTLSRKQKGGKEDAARGRRFGGWT</sequence>
<reference evidence="2 3" key="1">
    <citation type="submission" date="2016-03" db="EMBL/GenBank/DDBJ databases">
        <title>Cyphomyrmex costatus WGS genome.</title>
        <authorList>
            <person name="Nygaard S."/>
            <person name="Hu H."/>
            <person name="Boomsma J."/>
            <person name="Zhang G."/>
        </authorList>
    </citation>
    <scope>NUCLEOTIDE SEQUENCE [LARGE SCALE GENOMIC DNA]</scope>
    <source>
        <strain evidence="2">MS0001</strain>
        <tissue evidence="2">Whole body</tissue>
    </source>
</reference>
<feature type="region of interest" description="Disordered" evidence="1">
    <location>
        <begin position="80"/>
        <end position="210"/>
    </location>
</feature>
<keyword evidence="3" id="KW-1185">Reference proteome</keyword>
<organism evidence="2 3">
    <name type="scientific">Cyphomyrmex costatus</name>
    <dbReference type="NCBI Taxonomy" id="456900"/>
    <lineage>
        <taxon>Eukaryota</taxon>
        <taxon>Metazoa</taxon>
        <taxon>Ecdysozoa</taxon>
        <taxon>Arthropoda</taxon>
        <taxon>Hexapoda</taxon>
        <taxon>Insecta</taxon>
        <taxon>Pterygota</taxon>
        <taxon>Neoptera</taxon>
        <taxon>Endopterygota</taxon>
        <taxon>Hymenoptera</taxon>
        <taxon>Apocrita</taxon>
        <taxon>Aculeata</taxon>
        <taxon>Formicoidea</taxon>
        <taxon>Formicidae</taxon>
        <taxon>Myrmicinae</taxon>
        <taxon>Cyphomyrmex</taxon>
    </lineage>
</organism>
<protein>
    <submittedName>
        <fullName evidence="2">Uncharacterized protein</fullName>
    </submittedName>
</protein>
<dbReference type="Proteomes" id="UP000078542">
    <property type="component" value="Unassembled WGS sequence"/>
</dbReference>
<dbReference type="AlphaFoldDB" id="A0A195D5A9"/>
<feature type="compositionally biased region" description="Basic and acidic residues" evidence="1">
    <location>
        <begin position="103"/>
        <end position="133"/>
    </location>
</feature>
<feature type="compositionally biased region" description="Basic residues" evidence="1">
    <location>
        <begin position="134"/>
        <end position="149"/>
    </location>
</feature>
<name>A0A195D5A9_9HYME</name>
<evidence type="ECO:0000313" key="3">
    <source>
        <dbReference type="Proteomes" id="UP000078542"/>
    </source>
</evidence>
<gene>
    <name evidence="2" type="ORF">ALC62_01429</name>
</gene>
<feature type="compositionally biased region" description="Basic and acidic residues" evidence="1">
    <location>
        <begin position="33"/>
        <end position="61"/>
    </location>
</feature>
<feature type="region of interest" description="Disordered" evidence="1">
    <location>
        <begin position="33"/>
        <end position="68"/>
    </location>
</feature>
<proteinExistence type="predicted"/>
<evidence type="ECO:0000313" key="2">
    <source>
        <dbReference type="EMBL" id="KYN07609.1"/>
    </source>
</evidence>
<evidence type="ECO:0000256" key="1">
    <source>
        <dbReference type="SAM" id="MobiDB-lite"/>
    </source>
</evidence>